<evidence type="ECO:0000313" key="3">
    <source>
        <dbReference type="Proteomes" id="UP000509478"/>
    </source>
</evidence>
<evidence type="ECO:0008006" key="4">
    <source>
        <dbReference type="Google" id="ProtNLM"/>
    </source>
</evidence>
<reference evidence="2 3" key="1">
    <citation type="submission" date="2018-02" db="EMBL/GenBank/DDBJ databases">
        <title>Complete genome of Nitrosopumilus ureaphilus PS0.</title>
        <authorList>
            <person name="Qin W."/>
            <person name="Zheng Y."/>
            <person name="Stahl D.A."/>
        </authorList>
    </citation>
    <scope>NUCLEOTIDE SEQUENCE [LARGE SCALE GENOMIC DNA]</scope>
    <source>
        <strain evidence="2 3">PS0</strain>
    </source>
</reference>
<sequence length="308" mass="32199">MTNNEQKKFALKRRRAISPILAVIVLLGITVVAGGLVFSVFSTSATTASSADVIAIQNVQAIKGTGHADITATVKNAGGQPWTKIEMTVSKSELSEPILYESLHEVFQGCDGTPDASGNCAEGDAKERDNPMRAQWLGSLDKTGGTTGEADKGEGIAAGRKLVFEPKDSYRTIKILNGTSVGEAFGVKAPSATYTGDLTACTLTSSWSNGCTATLKELDSSVGGNIACKLTSDSVDGECKAYTHQDITGSPIGTGQSVYFYADVFTNEITGLNNQVVRVGDNLVANIFATNADGGETRVQTIIKVTGV</sequence>
<proteinExistence type="predicted"/>
<dbReference type="AlphaFoldDB" id="A0A7D5M6N9"/>
<feature type="transmembrane region" description="Helical" evidence="1">
    <location>
        <begin position="20"/>
        <end position="41"/>
    </location>
</feature>
<protein>
    <recommendedName>
        <fullName evidence="4">Type IV pilin</fullName>
    </recommendedName>
</protein>
<dbReference type="NCBIfam" id="TIGR02537">
    <property type="entry name" value="arch_flag_Nterm"/>
    <property type="match status" value="1"/>
</dbReference>
<keyword evidence="1" id="KW-0472">Membrane</keyword>
<dbReference type="Proteomes" id="UP000509478">
    <property type="component" value="Chromosome"/>
</dbReference>
<gene>
    <name evidence="2" type="ORF">C5F50_09545</name>
</gene>
<dbReference type="InterPro" id="IPR013373">
    <property type="entry name" value="Flagellin/pilin_N_arc"/>
</dbReference>
<organism evidence="2 3">
    <name type="scientific">Nitrosopumilus ureiphilus</name>
    <dbReference type="NCBI Taxonomy" id="1470067"/>
    <lineage>
        <taxon>Archaea</taxon>
        <taxon>Nitrososphaerota</taxon>
        <taxon>Nitrososphaeria</taxon>
        <taxon>Nitrosopumilales</taxon>
        <taxon>Nitrosopumilaceae</taxon>
        <taxon>Nitrosopumilus</taxon>
    </lineage>
</organism>
<evidence type="ECO:0000313" key="2">
    <source>
        <dbReference type="EMBL" id="QLH07291.1"/>
    </source>
</evidence>
<keyword evidence="1" id="KW-1133">Transmembrane helix</keyword>
<accession>A0A7D5M6N9</accession>
<keyword evidence="3" id="KW-1185">Reference proteome</keyword>
<dbReference type="OrthoDB" id="11993at2157"/>
<dbReference type="EMBL" id="CP026995">
    <property type="protein sequence ID" value="QLH07291.1"/>
    <property type="molecule type" value="Genomic_DNA"/>
</dbReference>
<keyword evidence="1" id="KW-0812">Transmembrane</keyword>
<dbReference type="KEGG" id="nue:C5F50_09545"/>
<evidence type="ECO:0000256" key="1">
    <source>
        <dbReference type="SAM" id="Phobius"/>
    </source>
</evidence>
<name>A0A7D5M6N9_9ARCH</name>
<dbReference type="RefSeq" id="WP_179371164.1">
    <property type="nucleotide sequence ID" value="NZ_CP026995.1"/>
</dbReference>
<dbReference type="GeneID" id="56068348"/>